<protein>
    <submittedName>
        <fullName evidence="2">Uncharacterized protein</fullName>
    </submittedName>
</protein>
<evidence type="ECO:0000256" key="1">
    <source>
        <dbReference type="SAM" id="Phobius"/>
    </source>
</evidence>
<feature type="transmembrane region" description="Helical" evidence="1">
    <location>
        <begin position="26"/>
        <end position="45"/>
    </location>
</feature>
<dbReference type="Proteomes" id="UP000249547">
    <property type="component" value="Unassembled WGS sequence"/>
</dbReference>
<keyword evidence="1" id="KW-0812">Transmembrane</keyword>
<reference evidence="2 3" key="1">
    <citation type="submission" date="2018-06" db="EMBL/GenBank/DDBJ databases">
        <title>Genomic Encyclopedia of Archaeal and Bacterial Type Strains, Phase II (KMG-II): from individual species to whole genera.</title>
        <authorList>
            <person name="Goeker M."/>
        </authorList>
    </citation>
    <scope>NUCLEOTIDE SEQUENCE [LARGE SCALE GENOMIC DNA]</scope>
    <source>
        <strain evidence="2 3">DSM 23857</strain>
    </source>
</reference>
<keyword evidence="3" id="KW-1185">Reference proteome</keyword>
<evidence type="ECO:0000313" key="2">
    <source>
        <dbReference type="EMBL" id="RAJ08475.1"/>
    </source>
</evidence>
<dbReference type="AlphaFoldDB" id="A0A327QWY8"/>
<organism evidence="2 3">
    <name type="scientific">Chitinophaga skermanii</name>
    <dbReference type="NCBI Taxonomy" id="331697"/>
    <lineage>
        <taxon>Bacteria</taxon>
        <taxon>Pseudomonadati</taxon>
        <taxon>Bacteroidota</taxon>
        <taxon>Chitinophagia</taxon>
        <taxon>Chitinophagales</taxon>
        <taxon>Chitinophagaceae</taxon>
        <taxon>Chitinophaga</taxon>
    </lineage>
</organism>
<dbReference type="RefSeq" id="WP_158538538.1">
    <property type="nucleotide sequence ID" value="NZ_QLLL01000002.1"/>
</dbReference>
<name>A0A327QWY8_9BACT</name>
<evidence type="ECO:0000313" key="3">
    <source>
        <dbReference type="Proteomes" id="UP000249547"/>
    </source>
</evidence>
<sequence>MSNSVQQIGARDRKIQAAMEKKRSVVFVRVIAILFVLGMLTLLILGKFKGLAD</sequence>
<gene>
    <name evidence="2" type="ORF">LX64_01127</name>
</gene>
<comment type="caution">
    <text evidence="2">The sequence shown here is derived from an EMBL/GenBank/DDBJ whole genome shotgun (WGS) entry which is preliminary data.</text>
</comment>
<proteinExistence type="predicted"/>
<keyword evidence="1" id="KW-0472">Membrane</keyword>
<keyword evidence="1" id="KW-1133">Transmembrane helix</keyword>
<dbReference type="EMBL" id="QLLL01000002">
    <property type="protein sequence ID" value="RAJ08475.1"/>
    <property type="molecule type" value="Genomic_DNA"/>
</dbReference>
<accession>A0A327QWY8</accession>